<evidence type="ECO:0000256" key="5">
    <source>
        <dbReference type="ARBA" id="ARBA00022777"/>
    </source>
</evidence>
<gene>
    <name evidence="11" type="primary">prkC</name>
    <name evidence="11" type="ORF">NCTC12967_02432</name>
</gene>
<reference evidence="11 12" key="1">
    <citation type="submission" date="2018-12" db="EMBL/GenBank/DDBJ databases">
        <authorList>
            <consortium name="Pathogen Informatics"/>
        </authorList>
    </citation>
    <scope>NUCLEOTIDE SEQUENCE [LARGE SCALE GENOMIC DNA]</scope>
    <source>
        <strain evidence="11 12">NCTC12967</strain>
    </source>
</reference>
<keyword evidence="3 11" id="KW-0808">Transferase</keyword>
<evidence type="ECO:0000256" key="1">
    <source>
        <dbReference type="ARBA" id="ARBA00012513"/>
    </source>
</evidence>
<evidence type="ECO:0000313" key="12">
    <source>
        <dbReference type="Proteomes" id="UP000273044"/>
    </source>
</evidence>
<dbReference type="SMART" id="SM00220">
    <property type="entry name" value="S_TKc"/>
    <property type="match status" value="1"/>
</dbReference>
<keyword evidence="9" id="KW-1133">Transmembrane helix</keyword>
<evidence type="ECO:0000256" key="3">
    <source>
        <dbReference type="ARBA" id="ARBA00022679"/>
    </source>
</evidence>
<dbReference type="GeneID" id="64408544"/>
<keyword evidence="4 7" id="KW-0547">Nucleotide-binding</keyword>
<dbReference type="PANTHER" id="PTHR43289:SF6">
    <property type="entry name" value="SERINE_THREONINE-PROTEIN KINASE NEKL-3"/>
    <property type="match status" value="1"/>
</dbReference>
<feature type="compositionally biased region" description="Pro residues" evidence="8">
    <location>
        <begin position="286"/>
        <end position="300"/>
    </location>
</feature>
<dbReference type="PROSITE" id="PS50011">
    <property type="entry name" value="PROTEIN_KINASE_DOM"/>
    <property type="match status" value="1"/>
</dbReference>
<evidence type="ECO:0000256" key="6">
    <source>
        <dbReference type="ARBA" id="ARBA00022840"/>
    </source>
</evidence>
<sequence length="397" mass="42087">MGEVFGGRYELIDLIGEGGMGAVWRARDLKLNRVVAAKVLRQSDASALLRFVREQGLRVNHPNVIAPLGWIGEDNQVLFTMRIVAGGSLATLIGDHGALPPRFAAEILRQLLSGLQAVHAAHLVHRDVKPANILLDATGTGRPHAYLTDFGIAVDLTGPRFTETGMVHGTPGYLAPELMALGDATPAVDMFAVGMVGASMLTGTRPRDIDFEAGAPDGVPESLWSLIRDLTAPDPEARPGPPEALRRLEAPELAWQDGAAGDVEVFQQLEPLDSENPTTTSRRPGTPGPMSPQHPAPSPVTPGTQQLPSQPTGQPRQPPSAISPPQQQTPPTGPLQPAHTSVPAPPPTQALETPPPADVPTPGKRGGKRRVSDRVLLATSALLLICGVILLVLWYVH</sequence>
<keyword evidence="12" id="KW-1185">Reference proteome</keyword>
<dbReference type="InterPro" id="IPR011009">
    <property type="entry name" value="Kinase-like_dom_sf"/>
</dbReference>
<keyword evidence="6 7" id="KW-0067">ATP-binding</keyword>
<keyword evidence="9" id="KW-0812">Transmembrane</keyword>
<keyword evidence="9" id="KW-0472">Membrane</keyword>
<dbReference type="EC" id="2.7.11.1" evidence="1"/>
<dbReference type="Gene3D" id="3.30.200.20">
    <property type="entry name" value="Phosphorylase Kinase, domain 1"/>
    <property type="match status" value="1"/>
</dbReference>
<dbReference type="PANTHER" id="PTHR43289">
    <property type="entry name" value="MITOGEN-ACTIVATED PROTEIN KINASE KINASE KINASE 20-RELATED"/>
    <property type="match status" value="1"/>
</dbReference>
<protein>
    <recommendedName>
        <fullName evidence="1">non-specific serine/threonine protein kinase</fullName>
        <ecNumber evidence="1">2.7.11.1</ecNumber>
    </recommendedName>
</protein>
<dbReference type="RefSeq" id="WP_061788002.1">
    <property type="nucleotide sequence ID" value="NZ_LR134406.1"/>
</dbReference>
<dbReference type="Pfam" id="PF00069">
    <property type="entry name" value="Pkinase"/>
    <property type="match status" value="1"/>
</dbReference>
<dbReference type="GO" id="GO:0005524">
    <property type="term" value="F:ATP binding"/>
    <property type="evidence" value="ECO:0007669"/>
    <property type="project" value="UniProtKB-UniRule"/>
</dbReference>
<organism evidence="11 12">
    <name type="scientific">Arachnia propionica</name>
    <dbReference type="NCBI Taxonomy" id="1750"/>
    <lineage>
        <taxon>Bacteria</taxon>
        <taxon>Bacillati</taxon>
        <taxon>Actinomycetota</taxon>
        <taxon>Actinomycetes</taxon>
        <taxon>Propionibacteriales</taxon>
        <taxon>Propionibacteriaceae</taxon>
        <taxon>Arachnia</taxon>
    </lineage>
</organism>
<feature type="compositionally biased region" description="Polar residues" evidence="8">
    <location>
        <begin position="301"/>
        <end position="313"/>
    </location>
</feature>
<dbReference type="CDD" id="cd14014">
    <property type="entry name" value="STKc_PknB_like"/>
    <property type="match status" value="1"/>
</dbReference>
<dbReference type="PROSITE" id="PS00108">
    <property type="entry name" value="PROTEIN_KINASE_ST"/>
    <property type="match status" value="1"/>
</dbReference>
<evidence type="ECO:0000256" key="8">
    <source>
        <dbReference type="SAM" id="MobiDB-lite"/>
    </source>
</evidence>
<evidence type="ECO:0000313" key="11">
    <source>
        <dbReference type="EMBL" id="VEH71119.1"/>
    </source>
</evidence>
<keyword evidence="5 11" id="KW-0418">Kinase</keyword>
<dbReference type="InterPro" id="IPR008271">
    <property type="entry name" value="Ser/Thr_kinase_AS"/>
</dbReference>
<dbReference type="InterPro" id="IPR000719">
    <property type="entry name" value="Prot_kinase_dom"/>
</dbReference>
<evidence type="ECO:0000256" key="2">
    <source>
        <dbReference type="ARBA" id="ARBA00022527"/>
    </source>
</evidence>
<evidence type="ECO:0000256" key="4">
    <source>
        <dbReference type="ARBA" id="ARBA00022741"/>
    </source>
</evidence>
<name>A0A3S5ESU3_9ACTN</name>
<evidence type="ECO:0000259" key="10">
    <source>
        <dbReference type="PROSITE" id="PS50011"/>
    </source>
</evidence>
<dbReference type="PROSITE" id="PS00107">
    <property type="entry name" value="PROTEIN_KINASE_ATP"/>
    <property type="match status" value="1"/>
</dbReference>
<feature type="compositionally biased region" description="Pro residues" evidence="8">
    <location>
        <begin position="343"/>
        <end position="359"/>
    </location>
</feature>
<feature type="region of interest" description="Disordered" evidence="8">
    <location>
        <begin position="269"/>
        <end position="370"/>
    </location>
</feature>
<feature type="binding site" evidence="7">
    <location>
        <position position="38"/>
    </location>
    <ligand>
        <name>ATP</name>
        <dbReference type="ChEBI" id="CHEBI:30616"/>
    </ligand>
</feature>
<dbReference type="EMBL" id="LR134406">
    <property type="protein sequence ID" value="VEH71119.1"/>
    <property type="molecule type" value="Genomic_DNA"/>
</dbReference>
<dbReference type="GO" id="GO:0004674">
    <property type="term" value="F:protein serine/threonine kinase activity"/>
    <property type="evidence" value="ECO:0007669"/>
    <property type="project" value="UniProtKB-KW"/>
</dbReference>
<dbReference type="Gene3D" id="1.10.510.10">
    <property type="entry name" value="Transferase(Phosphotransferase) domain 1"/>
    <property type="match status" value="1"/>
</dbReference>
<dbReference type="Proteomes" id="UP000273044">
    <property type="component" value="Chromosome"/>
</dbReference>
<evidence type="ECO:0000256" key="7">
    <source>
        <dbReference type="PROSITE-ProRule" id="PRU10141"/>
    </source>
</evidence>
<dbReference type="AlphaFoldDB" id="A0A3S5ESU3"/>
<keyword evidence="2" id="KW-0723">Serine/threonine-protein kinase</keyword>
<dbReference type="InterPro" id="IPR017441">
    <property type="entry name" value="Protein_kinase_ATP_BS"/>
</dbReference>
<accession>A0A3S5ESU3</accession>
<evidence type="ECO:0000256" key="9">
    <source>
        <dbReference type="SAM" id="Phobius"/>
    </source>
</evidence>
<dbReference type="SUPFAM" id="SSF56112">
    <property type="entry name" value="Protein kinase-like (PK-like)"/>
    <property type="match status" value="1"/>
</dbReference>
<proteinExistence type="predicted"/>
<feature type="transmembrane region" description="Helical" evidence="9">
    <location>
        <begin position="375"/>
        <end position="396"/>
    </location>
</feature>
<feature type="domain" description="Protein kinase" evidence="10">
    <location>
        <begin position="9"/>
        <end position="253"/>
    </location>
</feature>
<feature type="compositionally biased region" description="Pro residues" evidence="8">
    <location>
        <begin position="316"/>
        <end position="334"/>
    </location>
</feature>